<keyword evidence="3" id="KW-0411">Iron-sulfur</keyword>
<dbReference type="InterPro" id="IPR033658">
    <property type="entry name" value="GRX_PICOT-like"/>
</dbReference>
<dbReference type="PANTHER" id="PTHR10293:SF73">
    <property type="entry name" value="GLUTAREDOXIN-3"/>
    <property type="match status" value="1"/>
</dbReference>
<keyword evidence="2" id="KW-0408">Iron</keyword>
<dbReference type="PANTHER" id="PTHR10293">
    <property type="entry name" value="GLUTAREDOXIN FAMILY MEMBER"/>
    <property type="match status" value="1"/>
</dbReference>
<dbReference type="PROSITE" id="PS51354">
    <property type="entry name" value="GLUTAREDOXIN_2"/>
    <property type="match status" value="1"/>
</dbReference>
<dbReference type="Pfam" id="PF00085">
    <property type="entry name" value="Thioredoxin"/>
    <property type="match status" value="1"/>
</dbReference>
<dbReference type="Pfam" id="PF00462">
    <property type="entry name" value="Glutaredoxin"/>
    <property type="match status" value="1"/>
</dbReference>
<sequence length="306" mass="33298">MLGTVWRMFGLPEPLELLRSPHRTLHTDSHAFASLGLPVTRSNISQYNNMSTIREITSLSNWEHHVTSLPPSTLLVVSFHAPWAAPCAQMATVLSTLASEYPVTEPPSTSWVSINAEDLSDISETYNVTAVPFLVLIRNGQVLETVSGSSAVKVRNAIEAHAAKAGAPVLNGAATATDGHDGEVATEEDPEKKKEELFKRLGDLVKAAPVMLFMKGTPSEPKCGFSRQLVAILRENAVKYGFFNILADDEVRQGLKEFADWPTYPQLWVDGELVGGLDIVKEELSNDADFFKAYSIKSNGETAAAS</sequence>
<accession>A0ABR0GVF7</accession>
<dbReference type="InterPro" id="IPR036249">
    <property type="entry name" value="Thioredoxin-like_sf"/>
</dbReference>
<evidence type="ECO:0000313" key="6">
    <source>
        <dbReference type="EMBL" id="KAK4659706.1"/>
    </source>
</evidence>
<feature type="domain" description="Thioredoxin" evidence="5">
    <location>
        <begin position="33"/>
        <end position="163"/>
    </location>
</feature>
<reference evidence="6 7" key="1">
    <citation type="journal article" date="2023" name="bioRxiv">
        <title>High-quality genome assemblies of four members of thePodospora anserinaspecies complex.</title>
        <authorList>
            <person name="Ament-Velasquez S.L."/>
            <person name="Vogan A.A."/>
            <person name="Wallerman O."/>
            <person name="Hartmann F."/>
            <person name="Gautier V."/>
            <person name="Silar P."/>
            <person name="Giraud T."/>
            <person name="Johannesson H."/>
        </authorList>
    </citation>
    <scope>NUCLEOTIDE SEQUENCE [LARGE SCALE GENOMIC DNA]</scope>
    <source>
        <strain evidence="6 7">CBS 415.72m</strain>
    </source>
</reference>
<comment type="caution">
    <text evidence="6">The sequence shown here is derived from an EMBL/GenBank/DDBJ whole genome shotgun (WGS) entry which is preliminary data.</text>
</comment>
<dbReference type="PROSITE" id="PS51352">
    <property type="entry name" value="THIOREDOXIN_2"/>
    <property type="match status" value="1"/>
</dbReference>
<proteinExistence type="predicted"/>
<dbReference type="Proteomes" id="UP001323405">
    <property type="component" value="Unassembled WGS sequence"/>
</dbReference>
<evidence type="ECO:0000259" key="5">
    <source>
        <dbReference type="PROSITE" id="PS51352"/>
    </source>
</evidence>
<dbReference type="InterPro" id="IPR013766">
    <property type="entry name" value="Thioredoxin_domain"/>
</dbReference>
<organism evidence="6 7">
    <name type="scientific">Podospora pseudocomata</name>
    <dbReference type="NCBI Taxonomy" id="2093779"/>
    <lineage>
        <taxon>Eukaryota</taxon>
        <taxon>Fungi</taxon>
        <taxon>Dikarya</taxon>
        <taxon>Ascomycota</taxon>
        <taxon>Pezizomycotina</taxon>
        <taxon>Sordariomycetes</taxon>
        <taxon>Sordariomycetidae</taxon>
        <taxon>Sordariales</taxon>
        <taxon>Podosporaceae</taxon>
        <taxon>Podospora</taxon>
    </lineage>
</organism>
<evidence type="ECO:0000313" key="7">
    <source>
        <dbReference type="Proteomes" id="UP001323405"/>
    </source>
</evidence>
<dbReference type="RefSeq" id="XP_062748676.1">
    <property type="nucleotide sequence ID" value="XM_062885691.1"/>
</dbReference>
<evidence type="ECO:0000256" key="4">
    <source>
        <dbReference type="SAM" id="MobiDB-lite"/>
    </source>
</evidence>
<dbReference type="CDD" id="cd02984">
    <property type="entry name" value="TRX_PICOT"/>
    <property type="match status" value="1"/>
</dbReference>
<evidence type="ECO:0000256" key="2">
    <source>
        <dbReference type="ARBA" id="ARBA00023004"/>
    </source>
</evidence>
<evidence type="ECO:0000256" key="3">
    <source>
        <dbReference type="ARBA" id="ARBA00023014"/>
    </source>
</evidence>
<dbReference type="Gene3D" id="3.40.30.10">
    <property type="entry name" value="Glutaredoxin"/>
    <property type="match status" value="2"/>
</dbReference>
<name>A0ABR0GVF7_9PEZI</name>
<protein>
    <submittedName>
        <fullName evidence="6">Glutaredoxin</fullName>
    </submittedName>
</protein>
<keyword evidence="7" id="KW-1185">Reference proteome</keyword>
<keyword evidence="1" id="KW-0479">Metal-binding</keyword>
<dbReference type="EMBL" id="JAFFHA010000001">
    <property type="protein sequence ID" value="KAK4659706.1"/>
    <property type="molecule type" value="Genomic_DNA"/>
</dbReference>
<gene>
    <name evidence="6" type="primary">GRX3</name>
    <name evidence="6" type="ORF">QC762_112710</name>
</gene>
<dbReference type="GeneID" id="87905598"/>
<dbReference type="CDD" id="cd03028">
    <property type="entry name" value="GRX_PICOT_like"/>
    <property type="match status" value="1"/>
</dbReference>
<dbReference type="InterPro" id="IPR002109">
    <property type="entry name" value="Glutaredoxin"/>
</dbReference>
<feature type="region of interest" description="Disordered" evidence="4">
    <location>
        <begin position="173"/>
        <end position="192"/>
    </location>
</feature>
<dbReference type="InterPro" id="IPR004480">
    <property type="entry name" value="Monothiol_GRX-rel"/>
</dbReference>
<evidence type="ECO:0000256" key="1">
    <source>
        <dbReference type="ARBA" id="ARBA00022723"/>
    </source>
</evidence>
<dbReference type="SUPFAM" id="SSF52833">
    <property type="entry name" value="Thioredoxin-like"/>
    <property type="match status" value="2"/>
</dbReference>